<dbReference type="GO" id="GO:0009055">
    <property type="term" value="F:electron transfer activity"/>
    <property type="evidence" value="ECO:0007669"/>
    <property type="project" value="InterPro"/>
</dbReference>
<accession>A0A3E1K7Y9</accession>
<evidence type="ECO:0000256" key="1">
    <source>
        <dbReference type="ARBA" id="ARBA00022617"/>
    </source>
</evidence>
<feature type="domain" description="Cytochrome c" evidence="5">
    <location>
        <begin position="17"/>
        <end position="106"/>
    </location>
</feature>
<dbReference type="GO" id="GO:0046872">
    <property type="term" value="F:metal ion binding"/>
    <property type="evidence" value="ECO:0007669"/>
    <property type="project" value="UniProtKB-KW"/>
</dbReference>
<keyword evidence="2 4" id="KW-0479">Metal-binding</keyword>
<dbReference type="Pfam" id="PF13442">
    <property type="entry name" value="Cytochrome_CBB3"/>
    <property type="match status" value="1"/>
</dbReference>
<dbReference type="EMBL" id="QUZK01000037">
    <property type="protein sequence ID" value="RFF30180.1"/>
    <property type="molecule type" value="Genomic_DNA"/>
</dbReference>
<gene>
    <name evidence="6" type="ORF">DZC52_08870</name>
</gene>
<dbReference type="PROSITE" id="PS51007">
    <property type="entry name" value="CYTC"/>
    <property type="match status" value="1"/>
</dbReference>
<dbReference type="SUPFAM" id="SSF46626">
    <property type="entry name" value="Cytochrome c"/>
    <property type="match status" value="1"/>
</dbReference>
<evidence type="ECO:0000256" key="2">
    <source>
        <dbReference type="ARBA" id="ARBA00022723"/>
    </source>
</evidence>
<dbReference type="InterPro" id="IPR036909">
    <property type="entry name" value="Cyt_c-like_dom_sf"/>
</dbReference>
<evidence type="ECO:0000256" key="4">
    <source>
        <dbReference type="PROSITE-ProRule" id="PRU00433"/>
    </source>
</evidence>
<evidence type="ECO:0000313" key="7">
    <source>
        <dbReference type="Proteomes" id="UP000260351"/>
    </source>
</evidence>
<keyword evidence="1 4" id="KW-0349">Heme</keyword>
<reference evidence="6 7" key="1">
    <citation type="submission" date="2018-08" db="EMBL/GenBank/DDBJ databases">
        <title>Wenzhouxiangella salilacus sp. nov., a novel bacterium isolated from a saline lake in Xinjiang Province, China.</title>
        <authorList>
            <person name="Han S."/>
        </authorList>
    </citation>
    <scope>NUCLEOTIDE SEQUENCE [LARGE SCALE GENOMIC DNA]</scope>
    <source>
        <strain evidence="6 7">XDB06</strain>
    </source>
</reference>
<keyword evidence="7" id="KW-1185">Reference proteome</keyword>
<dbReference type="AlphaFoldDB" id="A0A3E1K7Y9"/>
<evidence type="ECO:0000313" key="6">
    <source>
        <dbReference type="EMBL" id="RFF30180.1"/>
    </source>
</evidence>
<dbReference type="Proteomes" id="UP000260351">
    <property type="component" value="Unassembled WGS sequence"/>
</dbReference>
<comment type="caution">
    <text evidence="6">The sequence shown here is derived from an EMBL/GenBank/DDBJ whole genome shotgun (WGS) entry which is preliminary data.</text>
</comment>
<dbReference type="InterPro" id="IPR051459">
    <property type="entry name" value="Cytochrome_c-type_DH"/>
</dbReference>
<keyword evidence="3 4" id="KW-0408">Iron</keyword>
<dbReference type="GO" id="GO:0020037">
    <property type="term" value="F:heme binding"/>
    <property type="evidence" value="ECO:0007669"/>
    <property type="project" value="InterPro"/>
</dbReference>
<organism evidence="6 7">
    <name type="scientific">Wenzhouxiangella sediminis</name>
    <dbReference type="NCBI Taxonomy" id="1792836"/>
    <lineage>
        <taxon>Bacteria</taxon>
        <taxon>Pseudomonadati</taxon>
        <taxon>Pseudomonadota</taxon>
        <taxon>Gammaproteobacteria</taxon>
        <taxon>Chromatiales</taxon>
        <taxon>Wenzhouxiangellaceae</taxon>
        <taxon>Wenzhouxiangella</taxon>
    </lineage>
</organism>
<proteinExistence type="predicted"/>
<dbReference type="PANTHER" id="PTHR35008:SF4">
    <property type="entry name" value="BLL4482 PROTEIN"/>
    <property type="match status" value="1"/>
</dbReference>
<sequence length="145" mass="15474">MLAGLLAGCGGGTDTEGQAVEGEAAFGRHCAGCHGMQGQGRPPAFPPLAGSEWLALPPEGLTAIVLLGLRGEIEVAGQDYAGYMPPMQHIDDERVAEIVRYIKRRWSQATPDWTAGDVAALRARLADRRTPEGRAGVERILQELQ</sequence>
<protein>
    <submittedName>
        <fullName evidence="6">Cytochrome c</fullName>
    </submittedName>
</protein>
<evidence type="ECO:0000256" key="3">
    <source>
        <dbReference type="ARBA" id="ARBA00023004"/>
    </source>
</evidence>
<evidence type="ECO:0000259" key="5">
    <source>
        <dbReference type="PROSITE" id="PS51007"/>
    </source>
</evidence>
<dbReference type="InterPro" id="IPR009056">
    <property type="entry name" value="Cyt_c-like_dom"/>
</dbReference>
<dbReference type="PANTHER" id="PTHR35008">
    <property type="entry name" value="BLL4482 PROTEIN-RELATED"/>
    <property type="match status" value="1"/>
</dbReference>
<dbReference type="Gene3D" id="1.10.760.10">
    <property type="entry name" value="Cytochrome c-like domain"/>
    <property type="match status" value="1"/>
</dbReference>
<name>A0A3E1K7Y9_9GAMM</name>